<gene>
    <name evidence="3" type="ORF">SK128_007688</name>
</gene>
<name>A0AAN8XIS4_HALRR</name>
<protein>
    <submittedName>
        <fullName evidence="3">Uncharacterized protein</fullName>
    </submittedName>
</protein>
<dbReference type="Proteomes" id="UP001381693">
    <property type="component" value="Unassembled WGS sequence"/>
</dbReference>
<keyword evidence="2" id="KW-0472">Membrane</keyword>
<dbReference type="EMBL" id="JAXCGZ010005713">
    <property type="protein sequence ID" value="KAK7081058.1"/>
    <property type="molecule type" value="Genomic_DNA"/>
</dbReference>
<keyword evidence="4" id="KW-1185">Reference proteome</keyword>
<accession>A0AAN8XIS4</accession>
<comment type="caution">
    <text evidence="3">The sequence shown here is derived from an EMBL/GenBank/DDBJ whole genome shotgun (WGS) entry which is preliminary data.</text>
</comment>
<dbReference type="AlphaFoldDB" id="A0AAN8XIS4"/>
<evidence type="ECO:0000313" key="4">
    <source>
        <dbReference type="Proteomes" id="UP001381693"/>
    </source>
</evidence>
<feature type="compositionally biased region" description="Polar residues" evidence="1">
    <location>
        <begin position="75"/>
        <end position="124"/>
    </location>
</feature>
<organism evidence="3 4">
    <name type="scientific">Halocaridina rubra</name>
    <name type="common">Hawaiian red shrimp</name>
    <dbReference type="NCBI Taxonomy" id="373956"/>
    <lineage>
        <taxon>Eukaryota</taxon>
        <taxon>Metazoa</taxon>
        <taxon>Ecdysozoa</taxon>
        <taxon>Arthropoda</taxon>
        <taxon>Crustacea</taxon>
        <taxon>Multicrustacea</taxon>
        <taxon>Malacostraca</taxon>
        <taxon>Eumalacostraca</taxon>
        <taxon>Eucarida</taxon>
        <taxon>Decapoda</taxon>
        <taxon>Pleocyemata</taxon>
        <taxon>Caridea</taxon>
        <taxon>Atyoidea</taxon>
        <taxon>Atyidae</taxon>
        <taxon>Halocaridina</taxon>
    </lineage>
</organism>
<feature type="region of interest" description="Disordered" evidence="1">
    <location>
        <begin position="75"/>
        <end position="180"/>
    </location>
</feature>
<proteinExistence type="predicted"/>
<evidence type="ECO:0000313" key="3">
    <source>
        <dbReference type="EMBL" id="KAK7081058.1"/>
    </source>
</evidence>
<sequence>MAGSAKKQCQICSTLWVIIIAILAIVLTILDDWTVGIGIGLAGSLIAVLFLYIYFCGKRKHSSNGPQTNTAATHLVQSQANSQQDARVAENSVSRPYSTNNPWSLHSPSLNTGTASQRANTNGYYPQPVAPRLPSSSLNVSNNHSYSQPAAQELDTQYRPQSSHNPSFRATPPSNVNEDLQRPVYNTSDIAERQPPQYSYFSSTDIQELNPSSLPMTRTALQDLGIVLHDPPPAYPTPSQDLETHTDYTAPFYLPSHGLPSYEEVVGITGDIHNGTSESTGGVRYNDRTTHL</sequence>
<evidence type="ECO:0000256" key="1">
    <source>
        <dbReference type="SAM" id="MobiDB-lite"/>
    </source>
</evidence>
<reference evidence="3 4" key="1">
    <citation type="submission" date="2023-11" db="EMBL/GenBank/DDBJ databases">
        <title>Halocaridina rubra genome assembly.</title>
        <authorList>
            <person name="Smith C."/>
        </authorList>
    </citation>
    <scope>NUCLEOTIDE SEQUENCE [LARGE SCALE GENOMIC DNA]</scope>
    <source>
        <strain evidence="3">EP-1</strain>
        <tissue evidence="3">Whole</tissue>
    </source>
</reference>
<feature type="compositionally biased region" description="Polar residues" evidence="1">
    <location>
        <begin position="134"/>
        <end position="180"/>
    </location>
</feature>
<keyword evidence="2" id="KW-0812">Transmembrane</keyword>
<evidence type="ECO:0000256" key="2">
    <source>
        <dbReference type="SAM" id="Phobius"/>
    </source>
</evidence>
<feature type="transmembrane region" description="Helical" evidence="2">
    <location>
        <begin position="36"/>
        <end position="55"/>
    </location>
</feature>
<keyword evidence="2" id="KW-1133">Transmembrane helix</keyword>
<feature type="transmembrane region" description="Helical" evidence="2">
    <location>
        <begin position="12"/>
        <end position="30"/>
    </location>
</feature>